<proteinExistence type="predicted"/>
<evidence type="ECO:0000313" key="1">
    <source>
        <dbReference type="EMBL" id="QRD02942.1"/>
    </source>
</evidence>
<dbReference type="AlphaFoldDB" id="A0A7U2FCU6"/>
<name>A0A7U2FCU6_PHANO</name>
<keyword evidence="2" id="KW-1185">Reference proteome</keyword>
<reference evidence="2" key="1">
    <citation type="journal article" date="2021" name="BMC Genomics">
        <title>Chromosome-level genome assembly and manually-curated proteome of model necrotroph Parastagonospora nodorum Sn15 reveals a genome-wide trove of candidate effector homologs, and redundancy of virulence-related functions within an accessory chromosome.</title>
        <authorList>
            <person name="Bertazzoni S."/>
            <person name="Jones D.A.B."/>
            <person name="Phan H.T."/>
            <person name="Tan K.-C."/>
            <person name="Hane J.K."/>
        </authorList>
    </citation>
    <scope>NUCLEOTIDE SEQUENCE [LARGE SCALE GENOMIC DNA]</scope>
    <source>
        <strain evidence="2">SN15 / ATCC MYA-4574 / FGSC 10173)</strain>
    </source>
</reference>
<protein>
    <submittedName>
        <fullName evidence="1">Uncharacterized protein</fullName>
    </submittedName>
</protein>
<organism evidence="1 2">
    <name type="scientific">Phaeosphaeria nodorum (strain SN15 / ATCC MYA-4574 / FGSC 10173)</name>
    <name type="common">Glume blotch fungus</name>
    <name type="synonym">Parastagonospora nodorum</name>
    <dbReference type="NCBI Taxonomy" id="321614"/>
    <lineage>
        <taxon>Eukaryota</taxon>
        <taxon>Fungi</taxon>
        <taxon>Dikarya</taxon>
        <taxon>Ascomycota</taxon>
        <taxon>Pezizomycotina</taxon>
        <taxon>Dothideomycetes</taxon>
        <taxon>Pleosporomycetidae</taxon>
        <taxon>Pleosporales</taxon>
        <taxon>Pleosporineae</taxon>
        <taxon>Phaeosphaeriaceae</taxon>
        <taxon>Parastagonospora</taxon>
    </lineage>
</organism>
<accession>A0A7U2FCU6</accession>
<dbReference type="EMBL" id="CP069036">
    <property type="protein sequence ID" value="QRD02942.1"/>
    <property type="molecule type" value="Genomic_DNA"/>
</dbReference>
<sequence>MNALAIKCYFFLIGPWCELVLSKFSEGGPITTKKQLRIMGGITGWSIRRSRALQTKRQSSLFGLQSYLRIESRLPQGEYILKCYARCTVSSADVCGCLKKN</sequence>
<dbReference type="VEuPathDB" id="FungiDB:JI435_441460"/>
<gene>
    <name evidence="1" type="ORF">JI435_441460</name>
</gene>
<evidence type="ECO:0000313" key="2">
    <source>
        <dbReference type="Proteomes" id="UP000663193"/>
    </source>
</evidence>
<dbReference type="Proteomes" id="UP000663193">
    <property type="component" value="Chromosome 14"/>
</dbReference>